<name>A0A8J1XLH2_OWEFU</name>
<evidence type="ECO:0000256" key="2">
    <source>
        <dbReference type="SAM" id="MobiDB-lite"/>
    </source>
</evidence>
<feature type="coiled-coil region" evidence="1">
    <location>
        <begin position="21"/>
        <end position="48"/>
    </location>
</feature>
<reference evidence="3" key="1">
    <citation type="submission" date="2022-03" db="EMBL/GenBank/DDBJ databases">
        <authorList>
            <person name="Martin C."/>
        </authorList>
    </citation>
    <scope>NUCLEOTIDE SEQUENCE</scope>
</reference>
<dbReference type="AlphaFoldDB" id="A0A8J1XLH2"/>
<evidence type="ECO:0000313" key="4">
    <source>
        <dbReference type="Proteomes" id="UP000749559"/>
    </source>
</evidence>
<dbReference type="EMBL" id="CAIIXF020000012">
    <property type="protein sequence ID" value="CAH1801718.1"/>
    <property type="molecule type" value="Genomic_DNA"/>
</dbReference>
<organism evidence="3 4">
    <name type="scientific">Owenia fusiformis</name>
    <name type="common">Polychaete worm</name>
    <dbReference type="NCBI Taxonomy" id="6347"/>
    <lineage>
        <taxon>Eukaryota</taxon>
        <taxon>Metazoa</taxon>
        <taxon>Spiralia</taxon>
        <taxon>Lophotrochozoa</taxon>
        <taxon>Annelida</taxon>
        <taxon>Polychaeta</taxon>
        <taxon>Sedentaria</taxon>
        <taxon>Canalipalpata</taxon>
        <taxon>Sabellida</taxon>
        <taxon>Oweniida</taxon>
        <taxon>Oweniidae</taxon>
        <taxon>Owenia</taxon>
    </lineage>
</organism>
<feature type="compositionally biased region" description="Basic and acidic residues" evidence="2">
    <location>
        <begin position="169"/>
        <end position="198"/>
    </location>
</feature>
<gene>
    <name evidence="3" type="ORF">OFUS_LOCUS25483</name>
</gene>
<keyword evidence="4" id="KW-1185">Reference proteome</keyword>
<accession>A0A8J1XLH2</accession>
<feature type="region of interest" description="Disordered" evidence="2">
    <location>
        <begin position="169"/>
        <end position="203"/>
    </location>
</feature>
<dbReference type="Proteomes" id="UP000749559">
    <property type="component" value="Unassembled WGS sequence"/>
</dbReference>
<sequence length="440" mass="49995">MDSEEKAKQALSPEENIFEDMLNLALSVKEAREQADEAADKAHLVEELCRRAQVEAANIRKVAEDLTSTALGVAKIALSINKYQTFSDAYKSHPEFEKKIPLDELSEMLSGPNKKYDSMHSEKMVDSWTKSNTEECAKDKVDPAVQKPLPFSMTKQRRSSLPYTIEPDFRYRRNSKEEDPKRKHHSLPDRFHTEDDPSFKTQSNYNRDILREIDEKKTEKFTEKYPMKDASLEGKSSLVESFDSKLSLRTVWENGTETSMRPLITGGKNIGKAPESWAEKKVIQKMKLKLPKDSDEHVAIEYDEGNHDKLVEPFDKSPGYFKPILRQQNAKENETIENSDNELESIMFDVTGGTGSSASKQVQLIRTEMTSSNEANSPWSIPVRNRNNPRAISPLVVQEQDSIMVLSDDESQRQTTVVHHTITPIVGAISPLRPISPRQP</sequence>
<protein>
    <submittedName>
        <fullName evidence="3">Uncharacterized protein</fullName>
    </submittedName>
</protein>
<evidence type="ECO:0000256" key="1">
    <source>
        <dbReference type="SAM" id="Coils"/>
    </source>
</evidence>
<keyword evidence="1" id="KW-0175">Coiled coil</keyword>
<evidence type="ECO:0000313" key="3">
    <source>
        <dbReference type="EMBL" id="CAH1801718.1"/>
    </source>
</evidence>
<comment type="caution">
    <text evidence="3">The sequence shown here is derived from an EMBL/GenBank/DDBJ whole genome shotgun (WGS) entry which is preliminary data.</text>
</comment>
<proteinExistence type="predicted"/>